<evidence type="ECO:0000256" key="6">
    <source>
        <dbReference type="SAM" id="MobiDB-lite"/>
    </source>
</evidence>
<feature type="transmembrane region" description="Helical" evidence="7">
    <location>
        <begin position="239"/>
        <end position="263"/>
    </location>
</feature>
<proteinExistence type="predicted"/>
<organism evidence="9 10">
    <name type="scientific">Ladona fulva</name>
    <name type="common">Scarce chaser dragonfly</name>
    <name type="synonym">Libellula fulva</name>
    <dbReference type="NCBI Taxonomy" id="123851"/>
    <lineage>
        <taxon>Eukaryota</taxon>
        <taxon>Metazoa</taxon>
        <taxon>Ecdysozoa</taxon>
        <taxon>Arthropoda</taxon>
        <taxon>Hexapoda</taxon>
        <taxon>Insecta</taxon>
        <taxon>Pterygota</taxon>
        <taxon>Palaeoptera</taxon>
        <taxon>Odonata</taxon>
        <taxon>Epiprocta</taxon>
        <taxon>Anisoptera</taxon>
        <taxon>Libelluloidea</taxon>
        <taxon>Libellulidae</taxon>
        <taxon>Ladona</taxon>
    </lineage>
</organism>
<evidence type="ECO:0000256" key="1">
    <source>
        <dbReference type="ARBA" id="ARBA00022692"/>
    </source>
</evidence>
<dbReference type="AlphaFoldDB" id="A0A8K0PDH2"/>
<dbReference type="InterPro" id="IPR036640">
    <property type="entry name" value="ABC1_TM_sf"/>
</dbReference>
<keyword evidence="5 7" id="KW-0472">Membrane</keyword>
<feature type="transmembrane region" description="Helical" evidence="7">
    <location>
        <begin position="176"/>
        <end position="197"/>
    </location>
</feature>
<feature type="compositionally biased region" description="Acidic residues" evidence="6">
    <location>
        <begin position="149"/>
        <end position="159"/>
    </location>
</feature>
<evidence type="ECO:0000256" key="4">
    <source>
        <dbReference type="ARBA" id="ARBA00022989"/>
    </source>
</evidence>
<feature type="non-terminal residue" evidence="9">
    <location>
        <position position="430"/>
    </location>
</feature>
<feature type="region of interest" description="Disordered" evidence="6">
    <location>
        <begin position="142"/>
        <end position="163"/>
    </location>
</feature>
<dbReference type="Proteomes" id="UP000792457">
    <property type="component" value="Unassembled WGS sequence"/>
</dbReference>
<dbReference type="GO" id="GO:0016020">
    <property type="term" value="C:membrane"/>
    <property type="evidence" value="ECO:0007669"/>
    <property type="project" value="InterPro"/>
</dbReference>
<keyword evidence="3" id="KW-0067">ATP-binding</keyword>
<dbReference type="Pfam" id="PF00005">
    <property type="entry name" value="ABC_tran"/>
    <property type="match status" value="1"/>
</dbReference>
<reference evidence="9" key="1">
    <citation type="submission" date="2013-04" db="EMBL/GenBank/DDBJ databases">
        <authorList>
            <person name="Qu J."/>
            <person name="Murali S.C."/>
            <person name="Bandaranaike D."/>
            <person name="Bellair M."/>
            <person name="Blankenburg K."/>
            <person name="Chao H."/>
            <person name="Dinh H."/>
            <person name="Doddapaneni H."/>
            <person name="Downs B."/>
            <person name="Dugan-Rocha S."/>
            <person name="Elkadiri S."/>
            <person name="Gnanaolivu R.D."/>
            <person name="Hernandez B."/>
            <person name="Javaid M."/>
            <person name="Jayaseelan J.C."/>
            <person name="Lee S."/>
            <person name="Li M."/>
            <person name="Ming W."/>
            <person name="Munidasa M."/>
            <person name="Muniz J."/>
            <person name="Nguyen L."/>
            <person name="Ongeri F."/>
            <person name="Osuji N."/>
            <person name="Pu L.-L."/>
            <person name="Puazo M."/>
            <person name="Qu C."/>
            <person name="Quiroz J."/>
            <person name="Raj R."/>
            <person name="Weissenberger G."/>
            <person name="Xin Y."/>
            <person name="Zou X."/>
            <person name="Han Y."/>
            <person name="Richards S."/>
            <person name="Worley K."/>
            <person name="Muzny D."/>
            <person name="Gibbs R."/>
        </authorList>
    </citation>
    <scope>NUCLEOTIDE SEQUENCE</scope>
    <source>
        <strain evidence="9">Sampled in the wild</strain>
    </source>
</reference>
<gene>
    <name evidence="9" type="ORF">J437_LFUL018889</name>
</gene>
<sequence>MFGKTYDQAKYRAVIEACSLEEDFKSLSNGDMTAVGEGGVTLSGGQKARIALARAVYQDKTIYFLDDVLSAVDIHVGQNIFQKCINGLLRNKTKILCTHLIQYFLTADKIYVLDHGRIVNHGKPGDILSDLDGMCAEMGSLEERRVESSEEEKEEISEQQEERETGAVKMTVYSNYWLSIGHALAISILISLALMQLSRNISDWWLSYWVTHAQYSNASVSCNSHKIDHTFILQYRDDLIYYLSIYGSIAALNTAFTLVRAFLFAYGGKPGDILSDLDGMCAEMGSLEERRVESSEEEKEEISEQQEERETGAVKMTVYSNYWLSIGHALAISILISLALMQLSRNISDWWLSYWVTHAQYSNASVSCNSHKIDHTFILQYRDDLMYYLSIYGSIAALNTAFTLVRAFLFAYGGIKAANNIHSLLLDTII</sequence>
<keyword evidence="1 7" id="KW-0812">Transmembrane</keyword>
<dbReference type="GO" id="GO:0005524">
    <property type="term" value="F:ATP binding"/>
    <property type="evidence" value="ECO:0007669"/>
    <property type="project" value="UniProtKB-KW"/>
</dbReference>
<protein>
    <recommendedName>
        <fullName evidence="8">ABC transporter domain-containing protein</fullName>
    </recommendedName>
</protein>
<dbReference type="EMBL" id="KZ309611">
    <property type="protein sequence ID" value="KAG8239359.1"/>
    <property type="molecule type" value="Genomic_DNA"/>
</dbReference>
<feature type="compositionally biased region" description="Acidic residues" evidence="6">
    <location>
        <begin position="295"/>
        <end position="305"/>
    </location>
</feature>
<dbReference type="InterPro" id="IPR027417">
    <property type="entry name" value="P-loop_NTPase"/>
</dbReference>
<evidence type="ECO:0000259" key="8">
    <source>
        <dbReference type="Pfam" id="PF00005"/>
    </source>
</evidence>
<evidence type="ECO:0000256" key="5">
    <source>
        <dbReference type="ARBA" id="ARBA00023136"/>
    </source>
</evidence>
<dbReference type="InterPro" id="IPR003439">
    <property type="entry name" value="ABC_transporter-like_ATP-bd"/>
</dbReference>
<dbReference type="Gene3D" id="1.20.1560.10">
    <property type="entry name" value="ABC transporter type 1, transmembrane domain"/>
    <property type="match status" value="2"/>
</dbReference>
<dbReference type="SUPFAM" id="SSF52540">
    <property type="entry name" value="P-loop containing nucleoside triphosphate hydrolases"/>
    <property type="match status" value="1"/>
</dbReference>
<dbReference type="GO" id="GO:0016887">
    <property type="term" value="F:ATP hydrolysis activity"/>
    <property type="evidence" value="ECO:0007669"/>
    <property type="project" value="InterPro"/>
</dbReference>
<feature type="transmembrane region" description="Helical" evidence="7">
    <location>
        <begin position="385"/>
        <end position="409"/>
    </location>
</feature>
<comment type="caution">
    <text evidence="9">The sequence shown here is derived from an EMBL/GenBank/DDBJ whole genome shotgun (WGS) entry which is preliminary data.</text>
</comment>
<evidence type="ECO:0000256" key="7">
    <source>
        <dbReference type="SAM" id="Phobius"/>
    </source>
</evidence>
<evidence type="ECO:0000256" key="3">
    <source>
        <dbReference type="ARBA" id="ARBA00022840"/>
    </source>
</evidence>
<dbReference type="OrthoDB" id="6500128at2759"/>
<dbReference type="InterPro" id="IPR050173">
    <property type="entry name" value="ABC_transporter_C-like"/>
</dbReference>
<keyword evidence="4 7" id="KW-1133">Transmembrane helix</keyword>
<name>A0A8K0PDH2_LADFU</name>
<feature type="domain" description="ABC transporter" evidence="8">
    <location>
        <begin position="23"/>
        <end position="68"/>
    </location>
</feature>
<dbReference type="GO" id="GO:0042626">
    <property type="term" value="F:ATPase-coupled transmembrane transporter activity"/>
    <property type="evidence" value="ECO:0007669"/>
    <property type="project" value="TreeGrafter"/>
</dbReference>
<evidence type="ECO:0000256" key="2">
    <source>
        <dbReference type="ARBA" id="ARBA00022741"/>
    </source>
</evidence>
<dbReference type="Gene3D" id="3.40.50.300">
    <property type="entry name" value="P-loop containing nucleotide triphosphate hydrolases"/>
    <property type="match status" value="1"/>
</dbReference>
<dbReference type="PANTHER" id="PTHR24223">
    <property type="entry name" value="ATP-BINDING CASSETTE SUB-FAMILY C"/>
    <property type="match status" value="1"/>
</dbReference>
<evidence type="ECO:0000313" key="10">
    <source>
        <dbReference type="Proteomes" id="UP000792457"/>
    </source>
</evidence>
<evidence type="ECO:0000313" key="9">
    <source>
        <dbReference type="EMBL" id="KAG8239359.1"/>
    </source>
</evidence>
<accession>A0A8K0PDH2</accession>
<keyword evidence="2" id="KW-0547">Nucleotide-binding</keyword>
<feature type="region of interest" description="Disordered" evidence="6">
    <location>
        <begin position="288"/>
        <end position="309"/>
    </location>
</feature>
<reference evidence="9" key="2">
    <citation type="submission" date="2017-10" db="EMBL/GenBank/DDBJ databases">
        <title>Ladona fulva Genome sequencing and assembly.</title>
        <authorList>
            <person name="Murali S."/>
            <person name="Richards S."/>
            <person name="Bandaranaike D."/>
            <person name="Bellair M."/>
            <person name="Blankenburg K."/>
            <person name="Chao H."/>
            <person name="Dinh H."/>
            <person name="Doddapaneni H."/>
            <person name="Dugan-Rocha S."/>
            <person name="Elkadiri S."/>
            <person name="Gnanaolivu R."/>
            <person name="Hernandez B."/>
            <person name="Skinner E."/>
            <person name="Javaid M."/>
            <person name="Lee S."/>
            <person name="Li M."/>
            <person name="Ming W."/>
            <person name="Munidasa M."/>
            <person name="Muniz J."/>
            <person name="Nguyen L."/>
            <person name="Hughes D."/>
            <person name="Osuji N."/>
            <person name="Pu L.-L."/>
            <person name="Puazo M."/>
            <person name="Qu C."/>
            <person name="Quiroz J."/>
            <person name="Raj R."/>
            <person name="Weissenberger G."/>
            <person name="Xin Y."/>
            <person name="Zou X."/>
            <person name="Han Y."/>
            <person name="Worley K."/>
            <person name="Muzny D."/>
            <person name="Gibbs R."/>
        </authorList>
    </citation>
    <scope>NUCLEOTIDE SEQUENCE</scope>
    <source>
        <strain evidence="9">Sampled in the wild</strain>
    </source>
</reference>
<feature type="transmembrane region" description="Helical" evidence="7">
    <location>
        <begin position="322"/>
        <end position="343"/>
    </location>
</feature>
<keyword evidence="10" id="KW-1185">Reference proteome</keyword>
<dbReference type="PANTHER" id="PTHR24223:SF330">
    <property type="entry name" value="ATP-BINDING CASSETTE SUB-FAMILY C MEMBER 10"/>
    <property type="match status" value="1"/>
</dbReference>